<feature type="chain" id="PRO_5041351166" description="glucuronosyltransferase" evidence="7">
    <location>
        <begin position="17"/>
        <end position="192"/>
    </location>
</feature>
<keyword evidence="3" id="KW-0328">Glycosyltransferase</keyword>
<accession>A0AA36M8V3</accession>
<evidence type="ECO:0000256" key="6">
    <source>
        <dbReference type="ARBA" id="ARBA00047475"/>
    </source>
</evidence>
<keyword evidence="9" id="KW-1185">Reference proteome</keyword>
<sequence>MLSLALLLFVVHSCDSYKILIVNPKLAYSHMNFMGKIADVLVDAGHHVVTLQPVLAPHPNNGTKRSRLIQVEPQQDLVPLVAKMLKDHESKWTDSVSNPISFFKGIPMLKEFFKAIARTLLNDDQLLQQLKSENFDVGITELFEFSGFPVFEAIGLKNIIGAHSTGLFEGSAYAIGVPVIPSYVPGRDNKSH</sequence>
<keyword evidence="4" id="KW-0808">Transferase</keyword>
<evidence type="ECO:0000256" key="4">
    <source>
        <dbReference type="ARBA" id="ARBA00022679"/>
    </source>
</evidence>
<reference evidence="8" key="1">
    <citation type="submission" date="2023-07" db="EMBL/GenBank/DDBJ databases">
        <authorList>
            <consortium name="CYATHOMIX"/>
        </authorList>
    </citation>
    <scope>NUCLEOTIDE SEQUENCE</scope>
    <source>
        <strain evidence="8">N/A</strain>
    </source>
</reference>
<dbReference type="Pfam" id="PF00201">
    <property type="entry name" value="UDPGT"/>
    <property type="match status" value="1"/>
</dbReference>
<dbReference type="AlphaFoldDB" id="A0AA36M8V3"/>
<feature type="signal peptide" evidence="7">
    <location>
        <begin position="1"/>
        <end position="16"/>
    </location>
</feature>
<proteinExistence type="inferred from homology"/>
<evidence type="ECO:0000256" key="7">
    <source>
        <dbReference type="SAM" id="SignalP"/>
    </source>
</evidence>
<organism evidence="8 9">
    <name type="scientific">Cylicocyclus nassatus</name>
    <name type="common">Nematode worm</name>
    <dbReference type="NCBI Taxonomy" id="53992"/>
    <lineage>
        <taxon>Eukaryota</taxon>
        <taxon>Metazoa</taxon>
        <taxon>Ecdysozoa</taxon>
        <taxon>Nematoda</taxon>
        <taxon>Chromadorea</taxon>
        <taxon>Rhabditida</taxon>
        <taxon>Rhabditina</taxon>
        <taxon>Rhabditomorpha</taxon>
        <taxon>Strongyloidea</taxon>
        <taxon>Strongylidae</taxon>
        <taxon>Cylicocyclus</taxon>
    </lineage>
</organism>
<evidence type="ECO:0000313" key="9">
    <source>
        <dbReference type="Proteomes" id="UP001176961"/>
    </source>
</evidence>
<evidence type="ECO:0000256" key="1">
    <source>
        <dbReference type="ARBA" id="ARBA00009995"/>
    </source>
</evidence>
<evidence type="ECO:0000256" key="2">
    <source>
        <dbReference type="ARBA" id="ARBA00012544"/>
    </source>
</evidence>
<dbReference type="PANTHER" id="PTHR48043">
    <property type="entry name" value="EG:EG0003.4 PROTEIN-RELATED"/>
    <property type="match status" value="1"/>
</dbReference>
<dbReference type="EC" id="2.4.1.17" evidence="2"/>
<dbReference type="InterPro" id="IPR002213">
    <property type="entry name" value="UDP_glucos_trans"/>
</dbReference>
<evidence type="ECO:0000256" key="3">
    <source>
        <dbReference type="ARBA" id="ARBA00022676"/>
    </source>
</evidence>
<evidence type="ECO:0000256" key="5">
    <source>
        <dbReference type="ARBA" id="ARBA00022729"/>
    </source>
</evidence>
<dbReference type="PANTHER" id="PTHR48043:SF150">
    <property type="entry name" value="GLUCURONOSYLTRANSFERASE"/>
    <property type="match status" value="1"/>
</dbReference>
<evidence type="ECO:0000313" key="8">
    <source>
        <dbReference type="EMBL" id="CAJ0603739.1"/>
    </source>
</evidence>
<dbReference type="GO" id="GO:0015020">
    <property type="term" value="F:glucuronosyltransferase activity"/>
    <property type="evidence" value="ECO:0007669"/>
    <property type="project" value="UniProtKB-EC"/>
</dbReference>
<dbReference type="InterPro" id="IPR050271">
    <property type="entry name" value="UDP-glycosyltransferase"/>
</dbReference>
<name>A0AA36M8V3_CYLNA</name>
<protein>
    <recommendedName>
        <fullName evidence="2">glucuronosyltransferase</fullName>
        <ecNumber evidence="2">2.4.1.17</ecNumber>
    </recommendedName>
</protein>
<keyword evidence="5 7" id="KW-0732">Signal</keyword>
<comment type="caution">
    <text evidence="8">The sequence shown here is derived from an EMBL/GenBank/DDBJ whole genome shotgun (WGS) entry which is preliminary data.</text>
</comment>
<dbReference type="Proteomes" id="UP001176961">
    <property type="component" value="Unassembled WGS sequence"/>
</dbReference>
<comment type="similarity">
    <text evidence="1">Belongs to the UDP-glycosyltransferase family.</text>
</comment>
<dbReference type="EMBL" id="CATQJL010000305">
    <property type="protein sequence ID" value="CAJ0603739.1"/>
    <property type="molecule type" value="Genomic_DNA"/>
</dbReference>
<gene>
    <name evidence="8" type="ORF">CYNAS_LOCUS15722</name>
</gene>
<dbReference type="SUPFAM" id="SSF53756">
    <property type="entry name" value="UDP-Glycosyltransferase/glycogen phosphorylase"/>
    <property type="match status" value="1"/>
</dbReference>
<comment type="catalytic activity">
    <reaction evidence="6">
        <text>glucuronate acceptor + UDP-alpha-D-glucuronate = acceptor beta-D-glucuronoside + UDP + H(+)</text>
        <dbReference type="Rhea" id="RHEA:21032"/>
        <dbReference type="ChEBI" id="CHEBI:15378"/>
        <dbReference type="ChEBI" id="CHEBI:58052"/>
        <dbReference type="ChEBI" id="CHEBI:58223"/>
        <dbReference type="ChEBI" id="CHEBI:132367"/>
        <dbReference type="ChEBI" id="CHEBI:132368"/>
        <dbReference type="EC" id="2.4.1.17"/>
    </reaction>
</comment>